<evidence type="ECO:0000313" key="6">
    <source>
        <dbReference type="EMBL" id="CAF1014622.1"/>
    </source>
</evidence>
<evidence type="ECO:0000313" key="9">
    <source>
        <dbReference type="Proteomes" id="UP000663852"/>
    </source>
</evidence>
<dbReference type="GO" id="GO:0005634">
    <property type="term" value="C:nucleus"/>
    <property type="evidence" value="ECO:0007669"/>
    <property type="project" value="UniProtKB-SubCell"/>
</dbReference>
<dbReference type="SUPFAM" id="SSF140102">
    <property type="entry name" value="ISY1 domain-like"/>
    <property type="match status" value="1"/>
</dbReference>
<dbReference type="GO" id="GO:0000350">
    <property type="term" value="P:generation of catalytic spliceosome for second transesterification step"/>
    <property type="evidence" value="ECO:0007669"/>
    <property type="project" value="InterPro"/>
</dbReference>
<keyword evidence="4" id="KW-0175">Coiled coil</keyword>
<dbReference type="FunFam" id="1.10.287.660:FF:000001">
    <property type="entry name" value="pre-mRNA-splicing factor ISY1 homolog"/>
    <property type="match status" value="1"/>
</dbReference>
<name>A0A814HY04_ADIRI</name>
<organism evidence="6 9">
    <name type="scientific">Adineta ricciae</name>
    <name type="common">Rotifer</name>
    <dbReference type="NCBI Taxonomy" id="249248"/>
    <lineage>
        <taxon>Eukaryota</taxon>
        <taxon>Metazoa</taxon>
        <taxon>Spiralia</taxon>
        <taxon>Gnathifera</taxon>
        <taxon>Rotifera</taxon>
        <taxon>Eurotatoria</taxon>
        <taxon>Bdelloidea</taxon>
        <taxon>Adinetida</taxon>
        <taxon>Adinetidae</taxon>
        <taxon>Adineta</taxon>
    </lineage>
</organism>
<evidence type="ECO:0000256" key="5">
    <source>
        <dbReference type="SAM" id="MobiDB-lite"/>
    </source>
</evidence>
<protein>
    <recommendedName>
        <fullName evidence="10">Pre-mRNA-splicing factor ISY1 homolog</fullName>
    </recommendedName>
</protein>
<reference evidence="6" key="1">
    <citation type="submission" date="2021-02" db="EMBL/GenBank/DDBJ databases">
        <authorList>
            <person name="Nowell W R."/>
        </authorList>
    </citation>
    <scope>NUCLEOTIDE SEQUENCE</scope>
</reference>
<gene>
    <name evidence="6" type="ORF">EDS130_LOCUS15573</name>
    <name evidence="7" type="ORF">XAT740_LOCUS22192</name>
</gene>
<dbReference type="AlphaFoldDB" id="A0A814HY04"/>
<evidence type="ECO:0000313" key="8">
    <source>
        <dbReference type="Proteomes" id="UP000663828"/>
    </source>
</evidence>
<evidence type="ECO:0000313" key="7">
    <source>
        <dbReference type="EMBL" id="CAF1173979.1"/>
    </source>
</evidence>
<evidence type="ECO:0000256" key="3">
    <source>
        <dbReference type="ARBA" id="ARBA00023242"/>
    </source>
</evidence>
<dbReference type="PANTHER" id="PTHR13021">
    <property type="entry name" value="PRE-MRNA-SPLICING FACTOR ISY1"/>
    <property type="match status" value="1"/>
</dbReference>
<keyword evidence="8" id="KW-1185">Reference proteome</keyword>
<evidence type="ECO:0000256" key="4">
    <source>
        <dbReference type="SAM" id="Coils"/>
    </source>
</evidence>
<dbReference type="InterPro" id="IPR037200">
    <property type="entry name" value="Isy1_sf"/>
</dbReference>
<dbReference type="InterPro" id="IPR029012">
    <property type="entry name" value="Helix_hairpin_bin_sf"/>
</dbReference>
<dbReference type="Proteomes" id="UP000663828">
    <property type="component" value="Unassembled WGS sequence"/>
</dbReference>
<comment type="subcellular location">
    <subcellularLocation>
        <location evidence="1">Nucleus</location>
    </subcellularLocation>
</comment>
<accession>A0A814HY04</accession>
<keyword evidence="3" id="KW-0539">Nucleus</keyword>
<evidence type="ECO:0008006" key="10">
    <source>
        <dbReference type="Google" id="ProtNLM"/>
    </source>
</evidence>
<dbReference type="InterPro" id="IPR009360">
    <property type="entry name" value="Isy1"/>
</dbReference>
<comment type="similarity">
    <text evidence="2">Belongs to the ISY1 family.</text>
</comment>
<dbReference type="OrthoDB" id="1739576at2759"/>
<dbReference type="Proteomes" id="UP000663852">
    <property type="component" value="Unassembled WGS sequence"/>
</dbReference>
<sequence length="282" mass="32839">MARNSEKAMTALARWRQLQLKEQGKLRVDRRPALASEETNVKKAERWRYQVVREIARKVAQIQNAGLGEYKIRDLNDEINKLLREKSHWEDRVKELGGQDFKKTAPKMLDNEGKEVPGNRGYKYFGAAKDLPGVRELFEQEALQHQKRPRGELLKNIDADYYGYMDDDDGLLVPTEEKCEKEAIRKKIEEWKNKETHETEMDEVYVLPEMNSDDEDNVAGRSSRTDVDVTSKDHLFIAHVPVPSQKDIERALLERKKQELLAKYVSDDLLKEEQESKDLLGK</sequence>
<feature type="coiled-coil region" evidence="4">
    <location>
        <begin position="72"/>
        <end position="99"/>
    </location>
</feature>
<proteinExistence type="inferred from homology"/>
<dbReference type="EMBL" id="CAJNOR010001623">
    <property type="protein sequence ID" value="CAF1173979.1"/>
    <property type="molecule type" value="Genomic_DNA"/>
</dbReference>
<comment type="caution">
    <text evidence="6">The sequence shown here is derived from an EMBL/GenBank/DDBJ whole genome shotgun (WGS) entry which is preliminary data.</text>
</comment>
<dbReference type="Pfam" id="PF06246">
    <property type="entry name" value="Isy1"/>
    <property type="match status" value="1"/>
</dbReference>
<dbReference type="Gene3D" id="1.10.287.660">
    <property type="entry name" value="Helix hairpin bin"/>
    <property type="match status" value="1"/>
</dbReference>
<evidence type="ECO:0000256" key="2">
    <source>
        <dbReference type="ARBA" id="ARBA00007002"/>
    </source>
</evidence>
<dbReference type="EMBL" id="CAJNOJ010000066">
    <property type="protein sequence ID" value="CAF1014622.1"/>
    <property type="molecule type" value="Genomic_DNA"/>
</dbReference>
<evidence type="ECO:0000256" key="1">
    <source>
        <dbReference type="ARBA" id="ARBA00004123"/>
    </source>
</evidence>
<feature type="region of interest" description="Disordered" evidence="5">
    <location>
        <begin position="202"/>
        <end position="226"/>
    </location>
</feature>